<name>A0A514CZ52_9VIRU</name>
<evidence type="ECO:0000313" key="1">
    <source>
        <dbReference type="EMBL" id="QDH86652.1"/>
    </source>
</evidence>
<dbReference type="EMBL" id="MN036035">
    <property type="protein sequence ID" value="QDH91140.1"/>
    <property type="molecule type" value="Genomic_RNA"/>
</dbReference>
<organism evidence="1">
    <name type="scientific">Leviviridae sp</name>
    <dbReference type="NCBI Taxonomy" id="2027243"/>
    <lineage>
        <taxon>Viruses</taxon>
        <taxon>Riboviria</taxon>
        <taxon>Orthornavirae</taxon>
        <taxon>Lenarviricota</taxon>
        <taxon>Leviviricetes</taxon>
        <taxon>Norzivirales</taxon>
        <taxon>Fiersviridae</taxon>
    </lineage>
</organism>
<protein>
    <recommendedName>
        <fullName evidence="3">Maturation</fullName>
    </recommendedName>
</protein>
<sequence length="377" mass="43277">MEPRHRSNHSLVAGGSVWANGVKQYDETYIEVEDDMDDFTGKHRRKKPIRLLPDSNCDIYRNTRVPPTYTDTGGYFELKQVRPYKDQYARVDEYPWRGSGTRESENAYFINVLLAKTHPFRSEYSVPTSMVELLDLPSMASIVAKSFSGLVGSSYLSYRFGFPQFVQDIKTLSGITKALESRVKEYSSLNRHGGLRRNVKLGENVYRDSGRQTIWSTWGHFVTAEVTSIRKYIVRGSVRWRWKDGADISLSKLEAFNEAVKAIFDIGELDSTTLWNSVPWTWLADYFVDVSSWLQANENHSWVEPYDISIIRRFKSRTEIDNLEYDVGFGIKGHITGSIYSRDSNLNSTLFPAARYSFLTTTQYLTMLALLGKFRGG</sequence>
<proteinExistence type="predicted"/>
<dbReference type="EMBL" id="MN032827">
    <property type="protein sequence ID" value="QDH86652.1"/>
    <property type="molecule type" value="Genomic_RNA"/>
</dbReference>
<reference evidence="1" key="1">
    <citation type="submission" date="2019-05" db="EMBL/GenBank/DDBJ databases">
        <title>Metatranscriptomic reconstruction reveals RNA viruses with the potential to shape carbon cycling in soil.</title>
        <authorList>
            <person name="Starr E.P."/>
            <person name="Nuccio E."/>
            <person name="Pett-Ridge J."/>
            <person name="Banfield J.F."/>
            <person name="Firestone M.K."/>
        </authorList>
    </citation>
    <scope>NUCLEOTIDE SEQUENCE</scope>
    <source>
        <strain evidence="1">H2_Bulk_35_scaffold_543</strain>
        <strain evidence="2">H4_Bulk_46_scaffold_683</strain>
    </source>
</reference>
<accession>A0A514CZ52</accession>
<gene>
    <name evidence="1" type="ORF">H2Bulk35543_000003</name>
    <name evidence="2" type="ORF">H4Bulk46683_000003</name>
</gene>
<evidence type="ECO:0000313" key="2">
    <source>
        <dbReference type="EMBL" id="QDH91140.1"/>
    </source>
</evidence>
<evidence type="ECO:0008006" key="3">
    <source>
        <dbReference type="Google" id="ProtNLM"/>
    </source>
</evidence>